<dbReference type="NCBIfam" id="NF012211">
    <property type="entry name" value="tand_rpt_95"/>
    <property type="match status" value="3"/>
</dbReference>
<organism evidence="1 2">
    <name type="scientific">Tenacibaculum adriaticum</name>
    <dbReference type="NCBI Taxonomy" id="413713"/>
    <lineage>
        <taxon>Bacteria</taxon>
        <taxon>Pseudomonadati</taxon>
        <taxon>Bacteroidota</taxon>
        <taxon>Flavobacteriia</taxon>
        <taxon>Flavobacteriales</taxon>
        <taxon>Flavobacteriaceae</taxon>
        <taxon>Tenacibaculum</taxon>
    </lineage>
</organism>
<dbReference type="AlphaFoldDB" id="A0A5S5DKD5"/>
<protein>
    <submittedName>
        <fullName evidence="1">Gliding motility-associated-like protein</fullName>
    </submittedName>
</protein>
<sequence>TDSFTYTLCDDDTPTPSCSTATVTVTVTDEGTPVAAADPTAATTSEDTSVTTGNVLTNDTVVDGATITSFDAVSTNGGSVTSNGDGTFVYTPATGFVGTDSFTYTLCDDDTPTPSCSTATVTVTVDSLVEEIIANDDTNAFPIYSQYGAVNALNIADNDLLNGFIIVVDDMNWSIVDGNIGGFILLDPTTGFASIAPGTPAGTYTLTYQVCEKVNPTNCDTAILTIIVLDSRSDNETIIVLDEIVINEDEDQSVVIDIYANDSNLPTSGTLAVTEPVNGIVEITDPNGTPNDPSDDVVTYTPDADFNGTDLFTYTICDNSSTPNCNTGVVKITVNPISDTIDDEAETTNGASVEINVLINDTFTTDALAVSEVNEPENGSVIINTDGTITYTPNDGFVGIDTFVYIVTVTNADGTVTEETAIVTVSVTDPCITVYNEFSPNNDGVNDYLVIKCIDKPEYENNVLEIFNRWGNTVYIGRGYNNRDVVFKGISNGRANINRDEQLPVGTYFYVLDLGDGSPVRKGWIYINR</sequence>
<feature type="non-terminal residue" evidence="1">
    <location>
        <position position="1"/>
    </location>
</feature>
<dbReference type="Gene3D" id="2.60.40.3440">
    <property type="match status" value="1"/>
</dbReference>
<dbReference type="Pfam" id="PF13585">
    <property type="entry name" value="CHU_C"/>
    <property type="match status" value="1"/>
</dbReference>
<name>A0A5S5DKD5_9FLAO</name>
<dbReference type="RefSeq" id="WP_148871203.1">
    <property type="nucleotide sequence ID" value="NZ_VNIA01000009.1"/>
</dbReference>
<dbReference type="EMBL" id="VNIA01000009">
    <property type="protein sequence ID" value="TYP96064.1"/>
    <property type="molecule type" value="Genomic_DNA"/>
</dbReference>
<accession>A0A5S5DKD5</accession>
<reference evidence="1 2" key="1">
    <citation type="submission" date="2019-07" db="EMBL/GenBank/DDBJ databases">
        <title>Genomic Encyclopedia of Type Strains, Phase IV (KMG-IV): sequencing the most valuable type-strain genomes for metagenomic binning, comparative biology and taxonomic classification.</title>
        <authorList>
            <person name="Goeker M."/>
        </authorList>
    </citation>
    <scope>NUCLEOTIDE SEQUENCE [LARGE SCALE GENOMIC DNA]</scope>
    <source>
        <strain evidence="1 2">DSM 18961</strain>
    </source>
</reference>
<dbReference type="Pfam" id="PF17963">
    <property type="entry name" value="Big_9"/>
    <property type="match status" value="3"/>
</dbReference>
<gene>
    <name evidence="1" type="ORF">C7447_1091</name>
</gene>
<keyword evidence="2" id="KW-1185">Reference proteome</keyword>
<evidence type="ECO:0000313" key="2">
    <source>
        <dbReference type="Proteomes" id="UP000323136"/>
    </source>
</evidence>
<proteinExistence type="predicted"/>
<dbReference type="OrthoDB" id="9805017at2"/>
<dbReference type="Gene3D" id="2.60.40.2810">
    <property type="match status" value="1"/>
</dbReference>
<dbReference type="Proteomes" id="UP000323136">
    <property type="component" value="Unassembled WGS sequence"/>
</dbReference>
<evidence type="ECO:0000313" key="1">
    <source>
        <dbReference type="EMBL" id="TYP96064.1"/>
    </source>
</evidence>
<comment type="caution">
    <text evidence="1">The sequence shown here is derived from an EMBL/GenBank/DDBJ whole genome shotgun (WGS) entry which is preliminary data.</text>
</comment>